<dbReference type="PANTHER" id="PTHR40050:SF1">
    <property type="entry name" value="INNER SPORE COAT PROTEIN H"/>
    <property type="match status" value="1"/>
</dbReference>
<dbReference type="RefSeq" id="WP_158355284.1">
    <property type="nucleotide sequence ID" value="NZ_JAHQCX010000023.1"/>
</dbReference>
<sequence length="650" mass="71134">MSKSKHIDRICIAVIAAALIITMLFVGIGPQFIQKISADPAYAKRLFDTDRVHTLDIVVKDKDWLDMLDNALDKQYIPCNVVIDGENIKNVAIRPKGASSLFAVSQSDSDRLSFKVEFDHYEPSKTYYGLDKLALNNLIQDNTYLMDYLSYDMMRKMGVSSPLTSFIWITVNGRDFGLYLGVEGIEDAFAQRNYGNDRGNIYKPDIENLFGMGGEEDLELPENGENPEPQDQVAAIALNDGVSNDTADTPAPQDQVAPIAEDGASGNEADKASVPGAAADDNAADNNTGQVDGTIDAGDVSLLYSDDDPEHYANIFDNSVFGDVSKADKKRLIQSLKKLNEQKDLSEALDIKEVIQYFAVHNFLVNGDSYTGVLVHNYYLREYNGTLSMLPWDYNLSFGGMLMNFAQVGNDATSYINAPIDSPVTGGDDVMQSRPMISWIFSDEKYKDMYHQALSYFIAEYFESGYFDGLVQKNVDLISSYVKKDPTAFADYDEFLKGTQTLKEFCKLRVESIRGQLNGTIPSTIESQEADSASLIDGSSIDLNAMTKEGDIGVVSESSAHTSEPTAEQPPVREAASEADGDITMALPEEGSAETGTNTPDPSDAAPDQASEEQSGDIVKPLPEDSSENGNDIGENPIKDSGKMCYTVTV</sequence>
<reference evidence="3 4" key="1">
    <citation type="submission" date="2021-06" db="EMBL/GenBank/DDBJ databases">
        <title>Description of novel taxa of the family Lachnospiraceae.</title>
        <authorList>
            <person name="Chaplin A.V."/>
            <person name="Sokolova S.R."/>
            <person name="Pikina A.P."/>
            <person name="Korzhanova M."/>
            <person name="Belova V."/>
            <person name="Korostin D."/>
            <person name="Efimov B.A."/>
        </authorList>
    </citation>
    <scope>NUCLEOTIDE SEQUENCE [LARGE SCALE GENOMIC DNA]</scope>
    <source>
        <strain evidence="3 4">ASD4241</strain>
    </source>
</reference>
<dbReference type="GO" id="GO:0016301">
    <property type="term" value="F:kinase activity"/>
    <property type="evidence" value="ECO:0007669"/>
    <property type="project" value="UniProtKB-KW"/>
</dbReference>
<comment type="caution">
    <text evidence="3">The sequence shown here is derived from an EMBL/GenBank/DDBJ whole genome shotgun (WGS) entry which is preliminary data.</text>
</comment>
<evidence type="ECO:0000313" key="4">
    <source>
        <dbReference type="Proteomes" id="UP001314681"/>
    </source>
</evidence>
<dbReference type="Pfam" id="PF08757">
    <property type="entry name" value="CotH"/>
    <property type="match status" value="2"/>
</dbReference>
<feature type="region of interest" description="Disordered" evidence="1">
    <location>
        <begin position="242"/>
        <end position="292"/>
    </location>
</feature>
<evidence type="ECO:0000256" key="1">
    <source>
        <dbReference type="SAM" id="MobiDB-lite"/>
    </source>
</evidence>
<feature type="region of interest" description="Disordered" evidence="1">
    <location>
        <begin position="556"/>
        <end position="650"/>
    </location>
</feature>
<accession>A0ABS6KE16</accession>
<protein>
    <submittedName>
        <fullName evidence="3">CotH kinase family protein</fullName>
    </submittedName>
</protein>
<dbReference type="Proteomes" id="UP001314681">
    <property type="component" value="Unassembled WGS sequence"/>
</dbReference>
<feature type="compositionally biased region" description="Polar residues" evidence="1">
    <location>
        <begin position="556"/>
        <end position="566"/>
    </location>
</feature>
<keyword evidence="2" id="KW-0812">Transmembrane</keyword>
<keyword evidence="3" id="KW-0418">Kinase</keyword>
<keyword evidence="3" id="KW-0808">Transferase</keyword>
<dbReference type="InterPro" id="IPR014867">
    <property type="entry name" value="Spore_coat_CotH_CotH2/3/7"/>
</dbReference>
<feature type="transmembrane region" description="Helical" evidence="2">
    <location>
        <begin position="12"/>
        <end position="33"/>
    </location>
</feature>
<keyword evidence="4" id="KW-1185">Reference proteome</keyword>
<name>A0ABS6KE16_9FIRM</name>
<keyword evidence="2" id="KW-1133">Transmembrane helix</keyword>
<gene>
    <name evidence="3" type="ORF">KTH90_22360</name>
</gene>
<organism evidence="3 4">
    <name type="scientific">Diplocloster modestus</name>
    <dbReference type="NCBI Taxonomy" id="2850322"/>
    <lineage>
        <taxon>Bacteria</taxon>
        <taxon>Bacillati</taxon>
        <taxon>Bacillota</taxon>
        <taxon>Clostridia</taxon>
        <taxon>Lachnospirales</taxon>
        <taxon>Lachnospiraceae</taxon>
        <taxon>Diplocloster</taxon>
    </lineage>
</organism>
<keyword evidence="2" id="KW-0472">Membrane</keyword>
<evidence type="ECO:0000256" key="2">
    <source>
        <dbReference type="SAM" id="Phobius"/>
    </source>
</evidence>
<proteinExistence type="predicted"/>
<dbReference type="EMBL" id="JAHQCX010000023">
    <property type="protein sequence ID" value="MBU9728739.1"/>
    <property type="molecule type" value="Genomic_DNA"/>
</dbReference>
<feature type="compositionally biased region" description="Low complexity" evidence="1">
    <location>
        <begin position="277"/>
        <end position="287"/>
    </location>
</feature>
<dbReference type="PANTHER" id="PTHR40050">
    <property type="entry name" value="INNER SPORE COAT PROTEIN H"/>
    <property type="match status" value="1"/>
</dbReference>
<evidence type="ECO:0000313" key="3">
    <source>
        <dbReference type="EMBL" id="MBU9728739.1"/>
    </source>
</evidence>